<protein>
    <submittedName>
        <fullName evidence="3">Protein kinase family protein</fullName>
    </submittedName>
</protein>
<organism evidence="3 4">
    <name type="scientific">Perilla frutescens var. hirtella</name>
    <name type="common">Perilla citriodora</name>
    <name type="synonym">Perilla setoyensis</name>
    <dbReference type="NCBI Taxonomy" id="608512"/>
    <lineage>
        <taxon>Eukaryota</taxon>
        <taxon>Viridiplantae</taxon>
        <taxon>Streptophyta</taxon>
        <taxon>Embryophyta</taxon>
        <taxon>Tracheophyta</taxon>
        <taxon>Spermatophyta</taxon>
        <taxon>Magnoliopsida</taxon>
        <taxon>eudicotyledons</taxon>
        <taxon>Gunneridae</taxon>
        <taxon>Pentapetalae</taxon>
        <taxon>asterids</taxon>
        <taxon>lamiids</taxon>
        <taxon>Lamiales</taxon>
        <taxon>Lamiaceae</taxon>
        <taxon>Nepetoideae</taxon>
        <taxon>Elsholtzieae</taxon>
        <taxon>Perilla</taxon>
    </lineage>
</organism>
<dbReference type="SUPFAM" id="SSF56112">
    <property type="entry name" value="Protein kinase-like (PK-like)"/>
    <property type="match status" value="1"/>
</dbReference>
<reference evidence="3 4" key="1">
    <citation type="journal article" date="2021" name="Nat. Commun.">
        <title>Incipient diploidization of the medicinal plant Perilla within 10,000 years.</title>
        <authorList>
            <person name="Zhang Y."/>
            <person name="Shen Q."/>
            <person name="Leng L."/>
            <person name="Zhang D."/>
            <person name="Chen S."/>
            <person name="Shi Y."/>
            <person name="Ning Z."/>
            <person name="Chen S."/>
        </authorList>
    </citation>
    <scope>NUCLEOTIDE SEQUENCE [LARGE SCALE GENOMIC DNA]</scope>
    <source>
        <strain evidence="4">cv. PC099</strain>
    </source>
</reference>
<keyword evidence="4" id="KW-1185">Reference proteome</keyword>
<feature type="compositionally biased region" description="Low complexity" evidence="1">
    <location>
        <begin position="761"/>
        <end position="771"/>
    </location>
</feature>
<proteinExistence type="predicted"/>
<feature type="compositionally biased region" description="Polar residues" evidence="1">
    <location>
        <begin position="871"/>
        <end position="881"/>
    </location>
</feature>
<dbReference type="AlphaFoldDB" id="A0AAD4J1H5"/>
<dbReference type="Gene3D" id="1.10.510.10">
    <property type="entry name" value="Transferase(Phosphotransferase) domain 1"/>
    <property type="match status" value="1"/>
</dbReference>
<sequence>MDQLRQVGEVVGSLKALMVLKHEISINQRQCCLLFETMELAFDTISEEIRQNLRLDEKNTKWKALELPLKELHRVMKDAECYIRYCMDIKDWWGKAISLHTNRDCVELHLHNLLSCFTVVIEAIETAAEISGADEDDVQKKRSALLHKYDHECDDPKFFLWKFGKQFLVPREACTRMETAWREDRWLLFEKVGEKKAAAVSKTEQKLAELLLRKLNDVETSKKVMSSIMLVGAQDYQVRRRLGSGYPTGPGHLKEIHWLGESFALRTFIGDVAPLLPEISCLLSYSHPNILQYHCAFYDEGRKEGFLVMELMAKDLGSYIKEHSGQRNRVPFTIPVAVDIMLQIARGMEYLHSTNIHHGDLNPSNILLKPRNSTTGGFQAKVTGFGIPAIKSCATRSSPKPASAPAAVDADIWLAPEVLAELEQPGGKCNAKYTEKADVYSFGMLCFELLTGKVPFEDGHLQGDQISRNIRAGERPLFSFPSPKCLANLTKKCWQTNPSLRPSFSSICRILRYIKKILVINPDHGLPDSPPPLVDYCDLEAAYLKKFPGEGSGVLAPVTQIPFQMVAYKVVEKEKTITKKWDMATEGMVRPPASIFDEEQLAAMDDLFLVPTDRRSVCSDIIDSKNSAVDVDLRTVISETMQRKLYQLDSFVPEIPRKKYPKPPAAPEIENTSSNLDEENRKSEQKSPSSASSDGKRLPEIPEKKRTFVKKLQNIKTKMIPETPKHEAPMSSPARAKKAAGAGMTAAASPTRALSKTTMLSSSPTASASPTRSFNQKRTPVRGGMKSSNSPASSPAREFRPKNEPASTMQSPGRMKKAVLPSYSPASSPSRGVYNVCPSPIHPSTYNTYPSLSPMSSPMNPNIRPSRLGPSDSSPQINYPI</sequence>
<dbReference type="Proteomes" id="UP001190926">
    <property type="component" value="Unassembled WGS sequence"/>
</dbReference>
<name>A0AAD4J1H5_PERFH</name>
<dbReference type="FunFam" id="1.10.510.10:FF:000778">
    <property type="entry name" value="Kinase family protein"/>
    <property type="match status" value="1"/>
</dbReference>
<dbReference type="Pfam" id="PF07714">
    <property type="entry name" value="PK_Tyr_Ser-Thr"/>
    <property type="match status" value="1"/>
</dbReference>
<dbReference type="InterPro" id="IPR000719">
    <property type="entry name" value="Prot_kinase_dom"/>
</dbReference>
<comment type="caution">
    <text evidence="3">The sequence shown here is derived from an EMBL/GenBank/DDBJ whole genome shotgun (WGS) entry which is preliminary data.</text>
</comment>
<feature type="region of interest" description="Disordered" evidence="1">
    <location>
        <begin position="656"/>
        <end position="881"/>
    </location>
</feature>
<dbReference type="EMBL" id="SDAM02000267">
    <property type="protein sequence ID" value="KAH6825015.1"/>
    <property type="molecule type" value="Genomic_DNA"/>
</dbReference>
<evidence type="ECO:0000313" key="3">
    <source>
        <dbReference type="EMBL" id="KAH6825015.1"/>
    </source>
</evidence>
<keyword evidence="3" id="KW-0418">Kinase</keyword>
<dbReference type="PANTHER" id="PTHR44329:SF260">
    <property type="entry name" value="PROTEIN KINASE DOMAIN-CONTAINING PROTEIN"/>
    <property type="match status" value="1"/>
</dbReference>
<feature type="compositionally biased region" description="Basic and acidic residues" evidence="1">
    <location>
        <begin position="694"/>
        <end position="706"/>
    </location>
</feature>
<dbReference type="Pfam" id="PF06760">
    <property type="entry name" value="DUF1221"/>
    <property type="match status" value="1"/>
</dbReference>
<evidence type="ECO:0000313" key="4">
    <source>
        <dbReference type="Proteomes" id="UP001190926"/>
    </source>
</evidence>
<feature type="compositionally biased region" description="Low complexity" evidence="1">
    <location>
        <begin position="850"/>
        <end position="867"/>
    </location>
</feature>
<evidence type="ECO:0000256" key="1">
    <source>
        <dbReference type="SAM" id="MobiDB-lite"/>
    </source>
</evidence>
<evidence type="ECO:0000259" key="2">
    <source>
        <dbReference type="PROSITE" id="PS50011"/>
    </source>
</evidence>
<keyword evidence="3" id="KW-0808">Transferase</keyword>
<dbReference type="GO" id="GO:0005524">
    <property type="term" value="F:ATP binding"/>
    <property type="evidence" value="ECO:0007669"/>
    <property type="project" value="InterPro"/>
</dbReference>
<dbReference type="PROSITE" id="PS50011">
    <property type="entry name" value="PROTEIN_KINASE_DOM"/>
    <property type="match status" value="1"/>
</dbReference>
<feature type="domain" description="Protein kinase" evidence="2">
    <location>
        <begin position="236"/>
        <end position="514"/>
    </location>
</feature>
<gene>
    <name evidence="3" type="ORF">C2S53_000667</name>
</gene>
<dbReference type="InterPro" id="IPR001245">
    <property type="entry name" value="Ser-Thr/Tyr_kinase_cat_dom"/>
</dbReference>
<feature type="compositionally biased region" description="Low complexity" evidence="1">
    <location>
        <begin position="739"/>
        <end position="751"/>
    </location>
</feature>
<dbReference type="InterPro" id="IPR010632">
    <property type="entry name" value="DUF1221"/>
</dbReference>
<dbReference type="PANTHER" id="PTHR44329">
    <property type="entry name" value="SERINE/THREONINE-PROTEIN KINASE TNNI3K-RELATED"/>
    <property type="match status" value="1"/>
</dbReference>
<dbReference type="InterPro" id="IPR051681">
    <property type="entry name" value="Ser/Thr_Kinases-Pseudokinases"/>
</dbReference>
<accession>A0AAD4J1H5</accession>
<dbReference type="GO" id="GO:0004674">
    <property type="term" value="F:protein serine/threonine kinase activity"/>
    <property type="evidence" value="ECO:0007669"/>
    <property type="project" value="TreeGrafter"/>
</dbReference>
<dbReference type="InterPro" id="IPR011009">
    <property type="entry name" value="Kinase-like_dom_sf"/>
</dbReference>